<feature type="signal peptide" evidence="7">
    <location>
        <begin position="1"/>
        <end position="23"/>
    </location>
</feature>
<protein>
    <submittedName>
        <fullName evidence="8">Uncharacterized membrane protein YgdD (TMEM256/DUF423 family)</fullName>
    </submittedName>
</protein>
<comment type="subcellular location">
    <subcellularLocation>
        <location evidence="1">Membrane</location>
        <topology evidence="1">Multi-pass membrane protein</topology>
    </subcellularLocation>
</comment>
<proteinExistence type="inferred from homology"/>
<keyword evidence="7" id="KW-0732">Signal</keyword>
<keyword evidence="4 6" id="KW-1133">Transmembrane helix</keyword>
<reference evidence="8 9" key="1">
    <citation type="submission" date="2020-08" db="EMBL/GenBank/DDBJ databases">
        <title>Exploring microbial biodiversity for novel pathways involved in the catabolism of aromatic compounds derived from lignin.</title>
        <authorList>
            <person name="Elkins J."/>
        </authorList>
    </citation>
    <scope>NUCLEOTIDE SEQUENCE [LARGE SCALE GENOMIC DNA]</scope>
    <source>
        <strain evidence="8 9">B1D3A</strain>
    </source>
</reference>
<keyword evidence="5 6" id="KW-0472">Membrane</keyword>
<dbReference type="InterPro" id="IPR006696">
    <property type="entry name" value="DUF423"/>
</dbReference>
<dbReference type="Pfam" id="PF04241">
    <property type="entry name" value="DUF423"/>
    <property type="match status" value="1"/>
</dbReference>
<evidence type="ECO:0000256" key="2">
    <source>
        <dbReference type="ARBA" id="ARBA00009694"/>
    </source>
</evidence>
<organism evidence="8 9">
    <name type="scientific">Sphingobium lignivorans</name>
    <dbReference type="NCBI Taxonomy" id="2735886"/>
    <lineage>
        <taxon>Bacteria</taxon>
        <taxon>Pseudomonadati</taxon>
        <taxon>Pseudomonadota</taxon>
        <taxon>Alphaproteobacteria</taxon>
        <taxon>Sphingomonadales</taxon>
        <taxon>Sphingomonadaceae</taxon>
        <taxon>Sphingobium</taxon>
    </lineage>
</organism>
<evidence type="ECO:0000256" key="3">
    <source>
        <dbReference type="ARBA" id="ARBA00022692"/>
    </source>
</evidence>
<dbReference type="PANTHER" id="PTHR43461:SF1">
    <property type="entry name" value="TRANSMEMBRANE PROTEIN 256"/>
    <property type="match status" value="1"/>
</dbReference>
<keyword evidence="3 6" id="KW-0812">Transmembrane</keyword>
<accession>A0ABR6NEW8</accession>
<keyword evidence="9" id="KW-1185">Reference proteome</keyword>
<evidence type="ECO:0000256" key="5">
    <source>
        <dbReference type="ARBA" id="ARBA00023136"/>
    </source>
</evidence>
<dbReference type="Proteomes" id="UP001138540">
    <property type="component" value="Unassembled WGS sequence"/>
</dbReference>
<feature type="transmembrane region" description="Helical" evidence="6">
    <location>
        <begin position="33"/>
        <end position="51"/>
    </location>
</feature>
<comment type="caution">
    <text evidence="8">The sequence shown here is derived from an EMBL/GenBank/DDBJ whole genome shotgun (WGS) entry which is preliminary data.</text>
</comment>
<sequence>MIAILAALSAAIAIAAAAFGAHAAGSEQAAEWLRTGGLYQLVHAVAVVALGNRAGLRAPAALLLGGSVLFAATLYAMALGAPRWFGAITPIGGVMMILGWLWAGWLFARPPR</sequence>
<dbReference type="PANTHER" id="PTHR43461">
    <property type="entry name" value="TRANSMEMBRANE PROTEIN 256"/>
    <property type="match status" value="1"/>
</dbReference>
<evidence type="ECO:0000256" key="1">
    <source>
        <dbReference type="ARBA" id="ARBA00004141"/>
    </source>
</evidence>
<name>A0ABR6NEW8_9SPHN</name>
<gene>
    <name evidence="8" type="ORF">HNP60_001794</name>
</gene>
<dbReference type="RefSeq" id="WP_184152623.1">
    <property type="nucleotide sequence ID" value="NZ_JACHKA010000001.1"/>
</dbReference>
<evidence type="ECO:0000256" key="7">
    <source>
        <dbReference type="SAM" id="SignalP"/>
    </source>
</evidence>
<feature type="chain" id="PRO_5046186240" evidence="7">
    <location>
        <begin position="24"/>
        <end position="112"/>
    </location>
</feature>
<feature type="transmembrane region" description="Helical" evidence="6">
    <location>
        <begin position="58"/>
        <end position="78"/>
    </location>
</feature>
<dbReference type="EMBL" id="JACHKA010000001">
    <property type="protein sequence ID" value="MBB5985820.1"/>
    <property type="molecule type" value="Genomic_DNA"/>
</dbReference>
<evidence type="ECO:0000256" key="6">
    <source>
        <dbReference type="SAM" id="Phobius"/>
    </source>
</evidence>
<evidence type="ECO:0000313" key="9">
    <source>
        <dbReference type="Proteomes" id="UP001138540"/>
    </source>
</evidence>
<evidence type="ECO:0000256" key="4">
    <source>
        <dbReference type="ARBA" id="ARBA00022989"/>
    </source>
</evidence>
<feature type="transmembrane region" description="Helical" evidence="6">
    <location>
        <begin position="84"/>
        <end position="108"/>
    </location>
</feature>
<evidence type="ECO:0000313" key="8">
    <source>
        <dbReference type="EMBL" id="MBB5985820.1"/>
    </source>
</evidence>
<comment type="similarity">
    <text evidence="2">Belongs to the UPF0382 family.</text>
</comment>